<evidence type="ECO:0000313" key="3">
    <source>
        <dbReference type="Proteomes" id="UP001529510"/>
    </source>
</evidence>
<feature type="non-terminal residue" evidence="2">
    <location>
        <position position="52"/>
    </location>
</feature>
<protein>
    <submittedName>
        <fullName evidence="2">Uncharacterized protein</fullName>
    </submittedName>
</protein>
<dbReference type="AlphaFoldDB" id="A0ABD0NYB2"/>
<keyword evidence="1" id="KW-1133">Transmembrane helix</keyword>
<evidence type="ECO:0000256" key="1">
    <source>
        <dbReference type="SAM" id="Phobius"/>
    </source>
</evidence>
<organism evidence="2 3">
    <name type="scientific">Cirrhinus mrigala</name>
    <name type="common">Mrigala</name>
    <dbReference type="NCBI Taxonomy" id="683832"/>
    <lineage>
        <taxon>Eukaryota</taxon>
        <taxon>Metazoa</taxon>
        <taxon>Chordata</taxon>
        <taxon>Craniata</taxon>
        <taxon>Vertebrata</taxon>
        <taxon>Euteleostomi</taxon>
        <taxon>Actinopterygii</taxon>
        <taxon>Neopterygii</taxon>
        <taxon>Teleostei</taxon>
        <taxon>Ostariophysi</taxon>
        <taxon>Cypriniformes</taxon>
        <taxon>Cyprinidae</taxon>
        <taxon>Labeoninae</taxon>
        <taxon>Labeonini</taxon>
        <taxon>Cirrhinus</taxon>
    </lineage>
</organism>
<evidence type="ECO:0000313" key="2">
    <source>
        <dbReference type="EMBL" id="KAL0166021.1"/>
    </source>
</evidence>
<accession>A0ABD0NYB2</accession>
<keyword evidence="1" id="KW-0812">Transmembrane</keyword>
<gene>
    <name evidence="2" type="ORF">M9458_037865</name>
</gene>
<sequence>GCTQPAEVDLTLKILVSAAPIVLIIIGLIIFISYPINEEKRQGNRKLLNEQR</sequence>
<dbReference type="EMBL" id="JAMKFB020000019">
    <property type="protein sequence ID" value="KAL0166021.1"/>
    <property type="molecule type" value="Genomic_DNA"/>
</dbReference>
<comment type="caution">
    <text evidence="2">The sequence shown here is derived from an EMBL/GenBank/DDBJ whole genome shotgun (WGS) entry which is preliminary data.</text>
</comment>
<keyword evidence="1" id="KW-0472">Membrane</keyword>
<feature type="transmembrane region" description="Helical" evidence="1">
    <location>
        <begin position="14"/>
        <end position="36"/>
    </location>
</feature>
<proteinExistence type="predicted"/>
<feature type="non-terminal residue" evidence="2">
    <location>
        <position position="1"/>
    </location>
</feature>
<name>A0ABD0NYB2_CIRMR</name>
<reference evidence="2 3" key="1">
    <citation type="submission" date="2024-05" db="EMBL/GenBank/DDBJ databases">
        <title>Genome sequencing and assembly of Indian major carp, Cirrhinus mrigala (Hamilton, 1822).</title>
        <authorList>
            <person name="Mohindra V."/>
            <person name="Chowdhury L.M."/>
            <person name="Lal K."/>
            <person name="Jena J.K."/>
        </authorList>
    </citation>
    <scope>NUCLEOTIDE SEQUENCE [LARGE SCALE GENOMIC DNA]</scope>
    <source>
        <strain evidence="2">CM1030</strain>
        <tissue evidence="2">Blood</tissue>
    </source>
</reference>
<dbReference type="Proteomes" id="UP001529510">
    <property type="component" value="Unassembled WGS sequence"/>
</dbReference>
<keyword evidence="3" id="KW-1185">Reference proteome</keyword>